<reference evidence="12" key="1">
    <citation type="submission" date="2015-11" db="EMBL/GenBank/DDBJ databases">
        <authorList>
            <person name="Varghese N."/>
        </authorList>
    </citation>
    <scope>NUCLEOTIDE SEQUENCE [LARGE SCALE GENOMIC DNA]</scope>
</reference>
<keyword evidence="4" id="KW-0548">Nucleotidyltransferase</keyword>
<sequence length="493" mass="57647">MLKIGQHQTIQQKLTPQQIQYLKLLQIPVIQLEQKIKEELEQNPFLEEGLEASPEEVIELELGENQEVGQAVKQELVEEYEETTQEILPKPDDEYTFEDFVKALEDEDSTSFNKNLNEENEEEIPWQPPAMESLEDKLLQQLAPIVNEKEYRIAEEILGNINDDGYLTRSVEEIAEDLRLGEKMEVMPEEVENVLKKIQRLDPPGIGARDLKECLLAQLEVGDFPEDKKTLAIRILNEAYDDFMKKKYDELMKRFNISEQKLGSVLQIIQRLNPKPGEGRAVIQEYIVPDFIVERVGDDFVITLNEKNVPMIRLNRTYYNLLKRQKKLPAEIKDEIKKQFARAKWFIASIYQRRETLLKIMRAIVELQREFFETGENLRPMIYKDVAEKAGVDISTVSRAVNQKYVQMDFGIYRLRDFFSEKVNTSNGTEVSIKELKEKIKQIIEQEDPRKPLTDDQIAEILRSQGFNIARRTVAKYRDQLGIPTARLRRRIE</sequence>
<dbReference type="InterPro" id="IPR038709">
    <property type="entry name" value="RpoN_core-bd_sf"/>
</dbReference>
<evidence type="ECO:0000256" key="1">
    <source>
        <dbReference type="ARBA" id="ARBA00008798"/>
    </source>
</evidence>
<evidence type="ECO:0000259" key="10">
    <source>
        <dbReference type="Pfam" id="PF04963"/>
    </source>
</evidence>
<comment type="similarity">
    <text evidence="1">Belongs to the sigma-54 factor family.</text>
</comment>
<proteinExistence type="inferred from homology"/>
<dbReference type="GO" id="GO:0000428">
    <property type="term" value="C:DNA-directed RNA polymerase complex"/>
    <property type="evidence" value="ECO:0007669"/>
    <property type="project" value="UniProtKB-KW"/>
</dbReference>
<feature type="domain" description="RNA polymerase sigma factor 54 core-binding" evidence="10">
    <location>
        <begin position="131"/>
        <end position="318"/>
    </location>
</feature>
<dbReference type="STRING" id="1643428.GCA_001442855_01097"/>
<dbReference type="PRINTS" id="PR00045">
    <property type="entry name" value="SIGMA54FCT"/>
</dbReference>
<evidence type="ECO:0000313" key="12">
    <source>
        <dbReference type="Proteomes" id="UP000320623"/>
    </source>
</evidence>
<evidence type="ECO:0000256" key="3">
    <source>
        <dbReference type="ARBA" id="ARBA00022679"/>
    </source>
</evidence>
<evidence type="ECO:0000256" key="2">
    <source>
        <dbReference type="ARBA" id="ARBA00022478"/>
    </source>
</evidence>
<dbReference type="Pfam" id="PF00309">
    <property type="entry name" value="Sigma54_AID"/>
    <property type="match status" value="1"/>
</dbReference>
<evidence type="ECO:0000313" key="11">
    <source>
        <dbReference type="EMBL" id="CUU04916.1"/>
    </source>
</evidence>
<dbReference type="PROSITE" id="PS50044">
    <property type="entry name" value="SIGMA54_3"/>
    <property type="match status" value="1"/>
</dbReference>
<keyword evidence="12" id="KW-1185">Reference proteome</keyword>
<keyword evidence="3" id="KW-0808">Transferase</keyword>
<dbReference type="PANTHER" id="PTHR32248:SF4">
    <property type="entry name" value="RNA POLYMERASE SIGMA-54 FACTOR"/>
    <property type="match status" value="1"/>
</dbReference>
<dbReference type="GO" id="GO:0003677">
    <property type="term" value="F:DNA binding"/>
    <property type="evidence" value="ECO:0007669"/>
    <property type="project" value="UniProtKB-KW"/>
</dbReference>
<keyword evidence="6" id="KW-0731">Sigma factor</keyword>
<keyword evidence="5" id="KW-0805">Transcription regulation</keyword>
<dbReference type="InterPro" id="IPR000394">
    <property type="entry name" value="RNA_pol_sigma_54"/>
</dbReference>
<dbReference type="InterPro" id="IPR007046">
    <property type="entry name" value="RNA_pol_sigma_54_core-bd"/>
</dbReference>
<keyword evidence="8" id="KW-0804">Transcription</keyword>
<feature type="domain" description="RNA polymerase sigma factor 54 DNA-binding" evidence="9">
    <location>
        <begin position="334"/>
        <end position="491"/>
    </location>
</feature>
<evidence type="ECO:0000256" key="6">
    <source>
        <dbReference type="ARBA" id="ARBA00023082"/>
    </source>
</evidence>
<keyword evidence="7" id="KW-0238">DNA-binding</keyword>
<organism evidence="11 12">
    <name type="scientific">Candidatus Thermokryptus mobilis</name>
    <dbReference type="NCBI Taxonomy" id="1643428"/>
    <lineage>
        <taxon>Bacteria</taxon>
        <taxon>Pseudomonadati</taxon>
        <taxon>Candidatus Kryptoniota</taxon>
        <taxon>Candidatus Thermokryptus</taxon>
    </lineage>
</organism>
<dbReference type="GO" id="GO:0016779">
    <property type="term" value="F:nucleotidyltransferase activity"/>
    <property type="evidence" value="ECO:0007669"/>
    <property type="project" value="UniProtKB-KW"/>
</dbReference>
<name>A0A0S4N0X1_9BACT</name>
<dbReference type="Proteomes" id="UP000320623">
    <property type="component" value="Unassembled WGS sequence"/>
</dbReference>
<keyword evidence="2" id="KW-0240">DNA-directed RNA polymerase</keyword>
<accession>A0A0S4N0X1</accession>
<dbReference type="Pfam" id="PF04552">
    <property type="entry name" value="Sigma54_DBD"/>
    <property type="match status" value="1"/>
</dbReference>
<dbReference type="GO" id="GO:0016987">
    <property type="term" value="F:sigma factor activity"/>
    <property type="evidence" value="ECO:0007669"/>
    <property type="project" value="UniProtKB-KW"/>
</dbReference>
<dbReference type="Gene3D" id="1.10.10.1330">
    <property type="entry name" value="RNA polymerase sigma-54 factor, core-binding domain"/>
    <property type="match status" value="1"/>
</dbReference>
<dbReference type="PIRSF" id="PIRSF000774">
    <property type="entry name" value="RpoN"/>
    <property type="match status" value="1"/>
</dbReference>
<evidence type="ECO:0000256" key="8">
    <source>
        <dbReference type="ARBA" id="ARBA00023163"/>
    </source>
</evidence>
<evidence type="ECO:0000259" key="9">
    <source>
        <dbReference type="Pfam" id="PF04552"/>
    </source>
</evidence>
<dbReference type="InterPro" id="IPR007634">
    <property type="entry name" value="RNA_pol_sigma_54_DNA-bd"/>
</dbReference>
<dbReference type="GO" id="GO:0006352">
    <property type="term" value="P:DNA-templated transcription initiation"/>
    <property type="evidence" value="ECO:0007669"/>
    <property type="project" value="InterPro"/>
</dbReference>
<dbReference type="RefSeq" id="WP_140944867.1">
    <property type="nucleotide sequence ID" value="NZ_FAOO01000006.1"/>
</dbReference>
<dbReference type="OrthoDB" id="9814402at2"/>
<dbReference type="EMBL" id="FAOO01000006">
    <property type="protein sequence ID" value="CUU04916.1"/>
    <property type="molecule type" value="Genomic_DNA"/>
</dbReference>
<dbReference type="GO" id="GO:0001216">
    <property type="term" value="F:DNA-binding transcription activator activity"/>
    <property type="evidence" value="ECO:0007669"/>
    <property type="project" value="InterPro"/>
</dbReference>
<evidence type="ECO:0000256" key="4">
    <source>
        <dbReference type="ARBA" id="ARBA00022695"/>
    </source>
</evidence>
<dbReference type="Gene3D" id="1.10.10.60">
    <property type="entry name" value="Homeodomain-like"/>
    <property type="match status" value="1"/>
</dbReference>
<dbReference type="Pfam" id="PF04963">
    <property type="entry name" value="Sigma54_CBD"/>
    <property type="match status" value="1"/>
</dbReference>
<dbReference type="AlphaFoldDB" id="A0A0S4N0X1"/>
<gene>
    <name evidence="11" type="ORF">JGI1_01122</name>
</gene>
<dbReference type="NCBIfam" id="TIGR02395">
    <property type="entry name" value="rpoN_sigma"/>
    <property type="match status" value="1"/>
</dbReference>
<dbReference type="PROSITE" id="PS00718">
    <property type="entry name" value="SIGMA54_2"/>
    <property type="match status" value="1"/>
</dbReference>
<evidence type="ECO:0000256" key="7">
    <source>
        <dbReference type="ARBA" id="ARBA00023125"/>
    </source>
</evidence>
<dbReference type="PANTHER" id="PTHR32248">
    <property type="entry name" value="RNA POLYMERASE SIGMA-54 FACTOR"/>
    <property type="match status" value="1"/>
</dbReference>
<evidence type="ECO:0000256" key="5">
    <source>
        <dbReference type="ARBA" id="ARBA00023015"/>
    </source>
</evidence>
<protein>
    <submittedName>
        <fullName evidence="11">RNA polymerase, sigma 54 subunit, RpoN/SigL</fullName>
    </submittedName>
</protein>